<keyword evidence="3" id="KW-1185">Reference proteome</keyword>
<sequence length="110" mass="13066">MSAIARTSTDSLAVVRRSYGVLDIEFHIGVSQDNMLGNILKRVPWLPIGVYLYTMSTQRKLASDLRAEHNRRMNEQERKFREAMDAVEKRNQRKWWQFPATTETNIRRRR</sequence>
<reference evidence="2 3" key="1">
    <citation type="submission" date="2023-01" db="EMBL/GenBank/DDBJ databases">
        <title>Analysis of 21 Apiospora genomes using comparative genomics revels a genus with tremendous synthesis potential of carbohydrate active enzymes and secondary metabolites.</title>
        <authorList>
            <person name="Sorensen T."/>
        </authorList>
    </citation>
    <scope>NUCLEOTIDE SEQUENCE [LARGE SCALE GENOMIC DNA]</scope>
    <source>
        <strain evidence="2 3">CBS 20057</strain>
    </source>
</reference>
<keyword evidence="1" id="KW-0175">Coiled coil</keyword>
<feature type="coiled-coil region" evidence="1">
    <location>
        <begin position="59"/>
        <end position="93"/>
    </location>
</feature>
<dbReference type="EMBL" id="JAQQWI010000010">
    <property type="protein sequence ID" value="KAK8018091.1"/>
    <property type="molecule type" value="Genomic_DNA"/>
</dbReference>
<comment type="caution">
    <text evidence="2">The sequence shown here is derived from an EMBL/GenBank/DDBJ whole genome shotgun (WGS) entry which is preliminary data.</text>
</comment>
<organism evidence="2 3">
    <name type="scientific">Apiospora marii</name>
    <dbReference type="NCBI Taxonomy" id="335849"/>
    <lineage>
        <taxon>Eukaryota</taxon>
        <taxon>Fungi</taxon>
        <taxon>Dikarya</taxon>
        <taxon>Ascomycota</taxon>
        <taxon>Pezizomycotina</taxon>
        <taxon>Sordariomycetes</taxon>
        <taxon>Xylariomycetidae</taxon>
        <taxon>Amphisphaeriales</taxon>
        <taxon>Apiosporaceae</taxon>
        <taxon>Apiospora</taxon>
    </lineage>
</organism>
<gene>
    <name evidence="2" type="ORF">PG991_007281</name>
</gene>
<evidence type="ECO:0000313" key="3">
    <source>
        <dbReference type="Proteomes" id="UP001396898"/>
    </source>
</evidence>
<protein>
    <submittedName>
        <fullName evidence="2">Uncharacterized protein</fullName>
    </submittedName>
</protein>
<accession>A0ABR1RT02</accession>
<proteinExistence type="predicted"/>
<dbReference type="Proteomes" id="UP001396898">
    <property type="component" value="Unassembled WGS sequence"/>
</dbReference>
<evidence type="ECO:0000256" key="1">
    <source>
        <dbReference type="SAM" id="Coils"/>
    </source>
</evidence>
<evidence type="ECO:0000313" key="2">
    <source>
        <dbReference type="EMBL" id="KAK8018091.1"/>
    </source>
</evidence>
<name>A0ABR1RT02_9PEZI</name>